<dbReference type="AlphaFoldDB" id="A0A1C4WV56"/>
<organism evidence="2 3">
    <name type="scientific">Micromonospora marina</name>
    <dbReference type="NCBI Taxonomy" id="307120"/>
    <lineage>
        <taxon>Bacteria</taxon>
        <taxon>Bacillati</taxon>
        <taxon>Actinomycetota</taxon>
        <taxon>Actinomycetes</taxon>
        <taxon>Micromonosporales</taxon>
        <taxon>Micromonosporaceae</taxon>
        <taxon>Micromonospora</taxon>
    </lineage>
</organism>
<dbReference type="EMBL" id="FMCV01000005">
    <property type="protein sequence ID" value="SCF00102.1"/>
    <property type="molecule type" value="Genomic_DNA"/>
</dbReference>
<name>A0A1C4WV56_9ACTN</name>
<feature type="compositionally biased region" description="Basic and acidic residues" evidence="1">
    <location>
        <begin position="18"/>
        <end position="27"/>
    </location>
</feature>
<reference evidence="3" key="1">
    <citation type="submission" date="2016-06" db="EMBL/GenBank/DDBJ databases">
        <authorList>
            <person name="Varghese N."/>
        </authorList>
    </citation>
    <scope>NUCLEOTIDE SEQUENCE [LARGE SCALE GENOMIC DNA]</scope>
    <source>
        <strain evidence="3">DSM 45555</strain>
    </source>
</reference>
<sequence>MSTDAERNPDWPGTVHVPADELARRQGVEPVTSLDDLARPDLIESDEELERFLADLYASRREGLA</sequence>
<feature type="region of interest" description="Disordered" evidence="1">
    <location>
        <begin position="1"/>
        <end position="28"/>
    </location>
</feature>
<evidence type="ECO:0000313" key="3">
    <source>
        <dbReference type="Proteomes" id="UP000198551"/>
    </source>
</evidence>
<dbReference type="Proteomes" id="UP000198551">
    <property type="component" value="Unassembled WGS sequence"/>
</dbReference>
<proteinExistence type="predicted"/>
<accession>A0A1C4WV56</accession>
<protein>
    <submittedName>
        <fullName evidence="2">Uncharacterized protein</fullName>
    </submittedName>
</protein>
<keyword evidence="3" id="KW-1185">Reference proteome</keyword>
<gene>
    <name evidence="2" type="ORF">GA0070215_105274</name>
</gene>
<evidence type="ECO:0000313" key="2">
    <source>
        <dbReference type="EMBL" id="SCF00102.1"/>
    </source>
</evidence>
<evidence type="ECO:0000256" key="1">
    <source>
        <dbReference type="SAM" id="MobiDB-lite"/>
    </source>
</evidence>